<keyword evidence="7" id="KW-0234">DNA repair</keyword>
<dbReference type="GO" id="GO:0005634">
    <property type="term" value="C:nucleus"/>
    <property type="evidence" value="ECO:0007669"/>
    <property type="project" value="UniProtKB-SubCell"/>
</dbReference>
<feature type="compositionally biased region" description="Basic and acidic residues" evidence="11">
    <location>
        <begin position="851"/>
        <end position="863"/>
    </location>
</feature>
<reference evidence="12" key="2">
    <citation type="journal article" date="2019" name="IMA Fungus">
        <title>Genome sequencing and comparison of five Tilletia species to identify candidate genes for the detection of regulated species infecting wheat.</title>
        <authorList>
            <person name="Nguyen H.D.T."/>
            <person name="Sultana T."/>
            <person name="Kesanakurti P."/>
            <person name="Hambleton S."/>
        </authorList>
    </citation>
    <scope>NUCLEOTIDE SEQUENCE</scope>
    <source>
        <strain evidence="12">DAOMC 236416</strain>
    </source>
</reference>
<evidence type="ECO:0008006" key="14">
    <source>
        <dbReference type="Google" id="ProtNLM"/>
    </source>
</evidence>
<dbReference type="Gene3D" id="3.30.870.10">
    <property type="entry name" value="Endonuclease Chain A"/>
    <property type="match status" value="2"/>
</dbReference>
<evidence type="ECO:0000256" key="5">
    <source>
        <dbReference type="ARBA" id="ARBA00022801"/>
    </source>
</evidence>
<evidence type="ECO:0000256" key="4">
    <source>
        <dbReference type="ARBA" id="ARBA00022763"/>
    </source>
</evidence>
<feature type="compositionally biased region" description="Polar residues" evidence="11">
    <location>
        <begin position="208"/>
        <end position="220"/>
    </location>
</feature>
<dbReference type="GO" id="GO:0003697">
    <property type="term" value="F:single-stranded DNA binding"/>
    <property type="evidence" value="ECO:0007669"/>
    <property type="project" value="TreeGrafter"/>
</dbReference>
<keyword evidence="5" id="KW-0378">Hydrolase</keyword>
<protein>
    <recommendedName>
        <fullName evidence="14">PLD phosphodiesterase domain-containing protein</fullName>
    </recommendedName>
</protein>
<comment type="similarity">
    <text evidence="2">Belongs to the tyrosyl-DNA phosphodiesterase family.</text>
</comment>
<organism evidence="12 13">
    <name type="scientific">Tilletia indica</name>
    <dbReference type="NCBI Taxonomy" id="43049"/>
    <lineage>
        <taxon>Eukaryota</taxon>
        <taxon>Fungi</taxon>
        <taxon>Dikarya</taxon>
        <taxon>Basidiomycota</taxon>
        <taxon>Ustilaginomycotina</taxon>
        <taxon>Exobasidiomycetes</taxon>
        <taxon>Tilletiales</taxon>
        <taxon>Tilletiaceae</taxon>
        <taxon>Tilletia</taxon>
    </lineage>
</organism>
<dbReference type="PANTHER" id="PTHR12415">
    <property type="entry name" value="TYROSYL-DNA PHOSPHODIESTERASE 1"/>
    <property type="match status" value="1"/>
</dbReference>
<accession>A0A177TMI5</accession>
<feature type="binding site" evidence="10">
    <location>
        <position position="743"/>
    </location>
    <ligand>
        <name>substrate</name>
    </ligand>
</feature>
<evidence type="ECO:0000256" key="10">
    <source>
        <dbReference type="PIRSR" id="PIRSR610347-2"/>
    </source>
</evidence>
<proteinExistence type="inferred from homology"/>
<name>A0A177TMI5_9BASI</name>
<feature type="compositionally biased region" description="Low complexity" evidence="11">
    <location>
        <begin position="809"/>
        <end position="820"/>
    </location>
</feature>
<evidence type="ECO:0000256" key="11">
    <source>
        <dbReference type="SAM" id="MobiDB-lite"/>
    </source>
</evidence>
<dbReference type="PANTHER" id="PTHR12415:SF0">
    <property type="entry name" value="TYROSYL-DNA PHOSPHODIESTERASE 1"/>
    <property type="match status" value="1"/>
</dbReference>
<feature type="region of interest" description="Disordered" evidence="11">
    <location>
        <begin position="650"/>
        <end position="684"/>
    </location>
</feature>
<keyword evidence="13" id="KW-1185">Reference proteome</keyword>
<feature type="compositionally biased region" description="Low complexity" evidence="11">
    <location>
        <begin position="765"/>
        <end position="775"/>
    </location>
</feature>
<feature type="binding site" evidence="10">
    <location>
        <position position="437"/>
    </location>
    <ligand>
        <name>substrate</name>
    </ligand>
</feature>
<dbReference type="SUPFAM" id="SSF56024">
    <property type="entry name" value="Phospholipase D/nuclease"/>
    <property type="match status" value="2"/>
</dbReference>
<feature type="compositionally biased region" description="Acidic residues" evidence="11">
    <location>
        <begin position="20"/>
        <end position="30"/>
    </location>
</feature>
<evidence type="ECO:0000313" key="13">
    <source>
        <dbReference type="Proteomes" id="UP000077521"/>
    </source>
</evidence>
<keyword evidence="6" id="KW-0269">Exonuclease</keyword>
<evidence type="ECO:0000256" key="6">
    <source>
        <dbReference type="ARBA" id="ARBA00022839"/>
    </source>
</evidence>
<dbReference type="GO" id="GO:0003690">
    <property type="term" value="F:double-stranded DNA binding"/>
    <property type="evidence" value="ECO:0007669"/>
    <property type="project" value="TreeGrafter"/>
</dbReference>
<feature type="compositionally biased region" description="Polar residues" evidence="11">
    <location>
        <begin position="779"/>
        <end position="788"/>
    </location>
</feature>
<feature type="active site" description="Proton donor/acceptor" evidence="9">
    <location>
        <position position="741"/>
    </location>
</feature>
<evidence type="ECO:0000313" key="12">
    <source>
        <dbReference type="EMBL" id="KAE8260094.1"/>
    </source>
</evidence>
<reference evidence="12" key="1">
    <citation type="submission" date="2016-04" db="EMBL/GenBank/DDBJ databases">
        <authorList>
            <person name="Nguyen H.D."/>
            <person name="Samba Siva P."/>
            <person name="Cullis J."/>
            <person name="Levesque C.A."/>
            <person name="Hambleton S."/>
        </authorList>
    </citation>
    <scope>NUCLEOTIDE SEQUENCE</scope>
    <source>
        <strain evidence="12">DAOMC 236416</strain>
    </source>
</reference>
<dbReference type="Pfam" id="PF06087">
    <property type="entry name" value="Tyr-DNA_phospho"/>
    <property type="match status" value="2"/>
</dbReference>
<feature type="compositionally biased region" description="Polar residues" evidence="11">
    <location>
        <begin position="152"/>
        <end position="163"/>
    </location>
</feature>
<feature type="compositionally biased region" description="Basic and acidic residues" evidence="11">
    <location>
        <begin position="85"/>
        <end position="102"/>
    </location>
</feature>
<feature type="compositionally biased region" description="Low complexity" evidence="11">
    <location>
        <begin position="37"/>
        <end position="63"/>
    </location>
</feature>
<dbReference type="AlphaFoldDB" id="A0A177TMI5"/>
<dbReference type="Proteomes" id="UP000077521">
    <property type="component" value="Unassembled WGS sequence"/>
</dbReference>
<evidence type="ECO:0000256" key="8">
    <source>
        <dbReference type="ARBA" id="ARBA00023242"/>
    </source>
</evidence>
<evidence type="ECO:0000256" key="7">
    <source>
        <dbReference type="ARBA" id="ARBA00023204"/>
    </source>
</evidence>
<feature type="region of interest" description="Disordered" evidence="11">
    <location>
        <begin position="1"/>
        <end position="132"/>
    </location>
</feature>
<keyword evidence="8" id="KW-0539">Nucleus</keyword>
<keyword evidence="3" id="KW-0540">Nuclease</keyword>
<feature type="region of interest" description="Disordered" evidence="11">
    <location>
        <begin position="208"/>
        <end position="283"/>
    </location>
</feature>
<dbReference type="GO" id="GO:0006281">
    <property type="term" value="P:DNA repair"/>
    <property type="evidence" value="ECO:0007669"/>
    <property type="project" value="UniProtKB-KW"/>
</dbReference>
<comment type="caution">
    <text evidence="12">The sequence shown here is derived from an EMBL/GenBank/DDBJ whole genome shotgun (WGS) entry which is preliminary data.</text>
</comment>
<sequence length="962" mass="102238">MRPSPGAEQARPTRKNEPIAIDDDDDDSDGFEITGTASSQEPKAKSKAQASSSSRPKSSQPKPEVQLESGSSTAEPLRSLIPDRAQLERERLERVRQREREAGIISDPSKIPDELNGRPPASMLDSRGATEAVLADREAQSIIKSALRNLESTAGESGSTDNFNAPASSSGAGAQRGSASSNAAPSLSSASAGAVAGLYWWDGMAKAPSQNGTSTSSATPNRKEGLTATASSSVSKPTAAEVGKNKRPRPNEESAKNSPAPAEQPVPKRRREEASTLSGSTYDANAVIQPSDRFWYGTVKHSFNRYAASSEPGATIASMVQPRGRVSASRSLSGSTSDVETRLEEVVASSYSYELQWLAKEVFDTGRTWSEGGTCPDVTFVAHLNDPDKKGVLPKVKDLPNWTIIVPIHPNAPPPRAGGSSGNAPARTGWFGVMHCKFIVLFYPKSHMRFILLSGNLVDSDWDRIENTAFIQDFRALSASDLADERIRARKSSASPFGIELVKLFDVLSLPKTHSARTRLTSYDLSQAVGSLVISAPQRKSPSAWDQVNEWGVGRLGAVIRQPFPGGVGLQPARGGVDLEAQGSSLGELRLRWLQHFHLLASGIDPTAGSGRPSLPLPNAAAKANQKYGDILYPPNSVVSAFGASSKKGKGLLPGVVPPPSAVPDGARSSPRPSTRPGRIQNPTDLPIKVCFPTAKWVKEVACEGPPGAGTFFAKKQKFSEGSFKHVFHQPVSKRGNVMMHAKTLVGLQPGYDFDDALVVSSSSTRSASSSATTAGKNGFSSSGSTLNAGKVASSGGGDSKGKGKAKGKTATDSIMISDSSDSEGESSAVHKATTKDDVSTDGVNKKKGKGVAEQEEKEERRSPEAIGWVYAGSHNFTPSAWGTITDKNEIPSLSMSNWEVGIVLPLFDARDRKQGAGFDLHAHVSTLARNAVVYRRPLEPYAKDDVPWDQLAPENRALMGV</sequence>
<evidence type="ECO:0000256" key="3">
    <source>
        <dbReference type="ARBA" id="ARBA00022722"/>
    </source>
</evidence>
<feature type="region of interest" description="Disordered" evidence="11">
    <location>
        <begin position="765"/>
        <end position="863"/>
    </location>
</feature>
<comment type="subcellular location">
    <subcellularLocation>
        <location evidence="1">Nucleus</location>
    </subcellularLocation>
</comment>
<feature type="active site" description="Nucleophile" evidence="9">
    <location>
        <position position="435"/>
    </location>
</feature>
<gene>
    <name evidence="12" type="ORF">A4X13_0g550</name>
</gene>
<evidence type="ECO:0000256" key="9">
    <source>
        <dbReference type="PIRSR" id="PIRSR610347-1"/>
    </source>
</evidence>
<dbReference type="EMBL" id="LWDF02000018">
    <property type="protein sequence ID" value="KAE8260094.1"/>
    <property type="molecule type" value="Genomic_DNA"/>
</dbReference>
<dbReference type="GO" id="GO:0017005">
    <property type="term" value="F:3'-tyrosyl-DNA phosphodiesterase activity"/>
    <property type="evidence" value="ECO:0007669"/>
    <property type="project" value="TreeGrafter"/>
</dbReference>
<feature type="region of interest" description="Disordered" evidence="11">
    <location>
        <begin position="152"/>
        <end position="188"/>
    </location>
</feature>
<feature type="compositionally biased region" description="Low complexity" evidence="11">
    <location>
        <begin position="165"/>
        <end position="188"/>
    </location>
</feature>
<feature type="compositionally biased region" description="Low complexity" evidence="11">
    <location>
        <begin position="663"/>
        <end position="677"/>
    </location>
</feature>
<dbReference type="InterPro" id="IPR010347">
    <property type="entry name" value="Tdp1"/>
</dbReference>
<dbReference type="GO" id="GO:0004527">
    <property type="term" value="F:exonuclease activity"/>
    <property type="evidence" value="ECO:0007669"/>
    <property type="project" value="UniProtKB-KW"/>
</dbReference>
<keyword evidence="4" id="KW-0227">DNA damage</keyword>
<evidence type="ECO:0000256" key="1">
    <source>
        <dbReference type="ARBA" id="ARBA00004123"/>
    </source>
</evidence>
<evidence type="ECO:0000256" key="2">
    <source>
        <dbReference type="ARBA" id="ARBA00010205"/>
    </source>
</evidence>